<evidence type="ECO:0000313" key="4">
    <source>
        <dbReference type="EMBL" id="RUS52454.1"/>
    </source>
</evidence>
<comment type="caution">
    <text evidence="4">The sequence shown here is derived from an EMBL/GenBank/DDBJ whole genome shotgun (WGS) entry which is preliminary data.</text>
</comment>
<evidence type="ECO:0000259" key="3">
    <source>
        <dbReference type="PROSITE" id="PS50983"/>
    </source>
</evidence>
<dbReference type="InterPro" id="IPR050902">
    <property type="entry name" value="ABC_Transporter_SBP"/>
</dbReference>
<evidence type="ECO:0000256" key="1">
    <source>
        <dbReference type="ARBA" id="ARBA00008814"/>
    </source>
</evidence>
<dbReference type="AlphaFoldDB" id="A0A433RQ41"/>
<organism evidence="4 5">
    <name type="scientific">Candidatus Kurthia intestinigallinarum</name>
    <dbReference type="NCBI Taxonomy" id="1562256"/>
    <lineage>
        <taxon>Bacteria</taxon>
        <taxon>Bacillati</taxon>
        <taxon>Bacillota</taxon>
        <taxon>Bacilli</taxon>
        <taxon>Bacillales</taxon>
        <taxon>Caryophanaceae</taxon>
        <taxon>Kurthia</taxon>
    </lineage>
</organism>
<comment type="similarity">
    <text evidence="1">Belongs to the bacterial solute-binding protein 8 family.</text>
</comment>
<sequence length="258" mass="28770">MTTIHDHLGRQLVVQPGPQRIISLCPAITETLLELGSKSVVGRTKYCIFPQEIVEDIAVVGGTKTIDEAAIHALNPTLIIAEKEENTKEIVETLAAHYPVFVCQVETVDDAYRLIETLGTLASVQQAAVALIDEIQKTFAQLPALSGNAAYIMWRKPYMAVGKTTYITSLLEMLGFTNPITKLDGRYPAVTIEDLQQAKLDYVLLSSEPFPFSEKHRAEFEPYLANAKIIFVDGEMFWYGARMLKAAHYFNTIQQAFN</sequence>
<feature type="domain" description="Fe/B12 periplasmic-binding" evidence="3">
    <location>
        <begin position="20"/>
        <end position="258"/>
    </location>
</feature>
<dbReference type="PROSITE" id="PS50983">
    <property type="entry name" value="FE_B12_PBP"/>
    <property type="match status" value="1"/>
</dbReference>
<dbReference type="Proteomes" id="UP000288623">
    <property type="component" value="Unassembled WGS sequence"/>
</dbReference>
<proteinExistence type="inferred from homology"/>
<dbReference type="PANTHER" id="PTHR30535:SF35">
    <property type="entry name" value="PERIPLASMIC BINDING PROTEIN"/>
    <property type="match status" value="1"/>
</dbReference>
<dbReference type="PANTHER" id="PTHR30535">
    <property type="entry name" value="VITAMIN B12-BINDING PROTEIN"/>
    <property type="match status" value="1"/>
</dbReference>
<dbReference type="EMBL" id="JTFC01000042">
    <property type="protein sequence ID" value="RUS52454.1"/>
    <property type="molecule type" value="Genomic_DNA"/>
</dbReference>
<dbReference type="InterPro" id="IPR054828">
    <property type="entry name" value="Vit_B12_bind_prot"/>
</dbReference>
<keyword evidence="5" id="KW-1185">Reference proteome</keyword>
<dbReference type="Gene3D" id="3.40.50.1980">
    <property type="entry name" value="Nitrogenase molybdenum iron protein domain"/>
    <property type="match status" value="2"/>
</dbReference>
<protein>
    <submittedName>
        <fullName evidence="4">Iron ABC transporter substrate-binding protein</fullName>
    </submittedName>
</protein>
<gene>
    <name evidence="4" type="ORF">QI30_16960</name>
</gene>
<accession>A0A433RQ41</accession>
<dbReference type="SUPFAM" id="SSF53807">
    <property type="entry name" value="Helical backbone' metal receptor"/>
    <property type="match status" value="1"/>
</dbReference>
<keyword evidence="2" id="KW-0732">Signal</keyword>
<dbReference type="InterPro" id="IPR002491">
    <property type="entry name" value="ABC_transptr_periplasmic_BD"/>
</dbReference>
<dbReference type="NCBIfam" id="NF038402">
    <property type="entry name" value="TroA_like"/>
    <property type="match status" value="1"/>
</dbReference>
<evidence type="ECO:0000313" key="5">
    <source>
        <dbReference type="Proteomes" id="UP000288623"/>
    </source>
</evidence>
<reference evidence="4 5" key="1">
    <citation type="submission" date="2014-11" db="EMBL/GenBank/DDBJ databases">
        <title>Genome sequence and analysis of novel Kurthia sp.</title>
        <authorList>
            <person name="Lawson J.N."/>
            <person name="Gonzalez J.E."/>
            <person name="Rinauldi L."/>
            <person name="Xuan Z."/>
            <person name="Firman A."/>
            <person name="Shaddox L."/>
            <person name="Trudeau A."/>
            <person name="Shah S."/>
            <person name="Reiman D."/>
        </authorList>
    </citation>
    <scope>NUCLEOTIDE SEQUENCE [LARGE SCALE GENOMIC DNA]</scope>
    <source>
        <strain evidence="4 5">3B1D</strain>
    </source>
</reference>
<name>A0A433RQ41_9BACL</name>
<dbReference type="Pfam" id="PF01497">
    <property type="entry name" value="Peripla_BP_2"/>
    <property type="match status" value="1"/>
</dbReference>
<evidence type="ECO:0000256" key="2">
    <source>
        <dbReference type="ARBA" id="ARBA00022729"/>
    </source>
</evidence>
<dbReference type="RefSeq" id="WP_126991787.1">
    <property type="nucleotide sequence ID" value="NZ_JTFC01000042.1"/>
</dbReference>
<dbReference type="OrthoDB" id="9816357at2"/>